<comment type="caution">
    <text evidence="5">The sequence shown here is derived from an EMBL/GenBank/DDBJ whole genome shotgun (WGS) entry which is preliminary data.</text>
</comment>
<feature type="compositionally biased region" description="Polar residues" evidence="3">
    <location>
        <begin position="253"/>
        <end position="266"/>
    </location>
</feature>
<keyword evidence="4" id="KW-1133">Transmembrane helix</keyword>
<dbReference type="Pfam" id="PF00560">
    <property type="entry name" value="LRR_1"/>
    <property type="match status" value="1"/>
</dbReference>
<feature type="transmembrane region" description="Helical" evidence="4">
    <location>
        <begin position="213"/>
        <end position="235"/>
    </location>
</feature>
<evidence type="ECO:0000256" key="1">
    <source>
        <dbReference type="ARBA" id="ARBA00022614"/>
    </source>
</evidence>
<feature type="region of interest" description="Disordered" evidence="3">
    <location>
        <begin position="240"/>
        <end position="266"/>
    </location>
</feature>
<keyword evidence="4" id="KW-0472">Membrane</keyword>
<proteinExistence type="predicted"/>
<keyword evidence="1" id="KW-0433">Leucine-rich repeat</keyword>
<keyword evidence="6" id="KW-1185">Reference proteome</keyword>
<reference evidence="5" key="1">
    <citation type="submission" date="2020-06" db="EMBL/GenBank/DDBJ databases">
        <authorList>
            <consortium name="Plant Systems Biology data submission"/>
        </authorList>
    </citation>
    <scope>NUCLEOTIDE SEQUENCE</scope>
    <source>
        <strain evidence="5">D6</strain>
    </source>
</reference>
<evidence type="ECO:0000256" key="4">
    <source>
        <dbReference type="SAM" id="Phobius"/>
    </source>
</evidence>
<accession>A0A9N8H1C6</accession>
<feature type="compositionally biased region" description="Low complexity" evidence="3">
    <location>
        <begin position="97"/>
        <end position="113"/>
    </location>
</feature>
<sequence length="719" mass="79447">MSDAQIKAEIQGLRLNQAAQDEALKTVEQLNRLQQAKPVKALKPATTCTNTTDTAADAANPFIRRVLADGSSQFGFNLAGVGGGVSLIGPPCAPFPTSNSNTGTTGSTTDTSSPQPGAYPQAGYMYNHDLEERTVMIGDYGNDNDTIHNNRHPAPHQSSGNRLSIHTSNTEGLIEADPITESRHLNMETAEPVKQQDIIDKQRKEASNRTRDIVLLIGFFIFIVAILATVFTLTVNKGDSTQTTQQQDNSSNLTDTLQSNSSPPWTWQLPFTPTNTTLYIIQQDTQGITPQYKAYQWMIQDNYTHTESQQPLHDILIRRFAMAVFYFATLGHTNWIHQGGGTVNVQTNLPDQSNGNQGGSTTEQQDISGYNINSEPWLSNNHLVCQWYSTAAVRNKEPCDKDGRFVYLSLMQNNLAGTLPEELAMMANTLDELELTRNYNIQGTIFTQIGHMQELWKVQLFKNSMTGTIPSQVGLLSKIKLFGLFENQFTGAIPREFWNLSSLRQVAVSRNQFTGTFLLDDLDGIQFPNLTDFKVASNRFTGTLPSTLGRFPKLKFIQFEKNQMTGELPTEIANLEHFSILDGRENQLVGTVPFVEYGRCKKMKRLMLSDNLLEGTLPSDMGSLVGLTHLDLATNLFEGSLPSELALLPKIKFLDLGQNVGITGTVPEDWNALNETLRRLDVRGTSISGTIPEGLCGMEEMAFDCSETLCGCGSKCPCN</sequence>
<gene>
    <name evidence="5" type="ORF">SEMRO_38_G023590.2</name>
</gene>
<dbReference type="SUPFAM" id="SSF52058">
    <property type="entry name" value="L domain-like"/>
    <property type="match status" value="1"/>
</dbReference>
<evidence type="ECO:0000256" key="3">
    <source>
        <dbReference type="SAM" id="MobiDB-lite"/>
    </source>
</evidence>
<dbReference type="PANTHER" id="PTHR46662">
    <property type="entry name" value="DI-GLUCOSE BINDING PROTEIN WITH LEUCINE-RICH REPEAT DOMAIN-CONTAINING PROTEIN"/>
    <property type="match status" value="1"/>
</dbReference>
<dbReference type="InterPro" id="IPR001611">
    <property type="entry name" value="Leu-rich_rpt"/>
</dbReference>
<keyword evidence="2" id="KW-0677">Repeat</keyword>
<dbReference type="AlphaFoldDB" id="A0A9N8H1C6"/>
<evidence type="ECO:0000313" key="5">
    <source>
        <dbReference type="EMBL" id="CAB9498428.1"/>
    </source>
</evidence>
<dbReference type="FunFam" id="3.80.10.10:FF:000041">
    <property type="entry name" value="LRR receptor-like serine/threonine-protein kinase ERECTA"/>
    <property type="match status" value="2"/>
</dbReference>
<evidence type="ECO:0000313" key="6">
    <source>
        <dbReference type="Proteomes" id="UP001153069"/>
    </source>
</evidence>
<evidence type="ECO:0008006" key="7">
    <source>
        <dbReference type="Google" id="ProtNLM"/>
    </source>
</evidence>
<organism evidence="5 6">
    <name type="scientific">Seminavis robusta</name>
    <dbReference type="NCBI Taxonomy" id="568900"/>
    <lineage>
        <taxon>Eukaryota</taxon>
        <taxon>Sar</taxon>
        <taxon>Stramenopiles</taxon>
        <taxon>Ochrophyta</taxon>
        <taxon>Bacillariophyta</taxon>
        <taxon>Bacillariophyceae</taxon>
        <taxon>Bacillariophycidae</taxon>
        <taxon>Naviculales</taxon>
        <taxon>Naviculaceae</taxon>
        <taxon>Seminavis</taxon>
    </lineage>
</organism>
<feature type="region of interest" description="Disordered" evidence="3">
    <location>
        <begin position="96"/>
        <end position="118"/>
    </location>
</feature>
<keyword evidence="4" id="KW-0812">Transmembrane</keyword>
<dbReference type="OrthoDB" id="47890at2759"/>
<evidence type="ECO:0000256" key="2">
    <source>
        <dbReference type="ARBA" id="ARBA00022737"/>
    </source>
</evidence>
<dbReference type="InterPro" id="IPR032675">
    <property type="entry name" value="LRR_dom_sf"/>
</dbReference>
<name>A0A9N8H1C6_9STRA</name>
<dbReference type="Gene3D" id="3.80.10.10">
    <property type="entry name" value="Ribonuclease Inhibitor"/>
    <property type="match status" value="3"/>
</dbReference>
<feature type="region of interest" description="Disordered" evidence="3">
    <location>
        <begin position="346"/>
        <end position="366"/>
    </location>
</feature>
<dbReference type="Proteomes" id="UP001153069">
    <property type="component" value="Unassembled WGS sequence"/>
</dbReference>
<protein>
    <recommendedName>
        <fullName evidence="7">L domain-like protein</fullName>
    </recommendedName>
</protein>
<feature type="compositionally biased region" description="Low complexity" evidence="3">
    <location>
        <begin position="240"/>
        <end position="252"/>
    </location>
</feature>
<dbReference type="EMBL" id="CAICTM010000038">
    <property type="protein sequence ID" value="CAB9498428.1"/>
    <property type="molecule type" value="Genomic_DNA"/>
</dbReference>
<dbReference type="PANTHER" id="PTHR46662:SF104">
    <property type="entry name" value="GPI-ANCHORED ADHESIN-LIKE PROTEIN PGA55-RELATED"/>
    <property type="match status" value="1"/>
</dbReference>